<dbReference type="EMBL" id="CP017105">
    <property type="protein sequence ID" value="APO72171.1"/>
    <property type="molecule type" value="Genomic_DNA"/>
</dbReference>
<evidence type="ECO:0000313" key="1">
    <source>
        <dbReference type="EMBL" id="APO72171.1"/>
    </source>
</evidence>
<sequence>MDLMIGSEPSPSPDCAILTMARVSTDNACRLLKDAALRSEGWYRVLVYEHSCTVVFPPQIGTRAWSAPARVTLIADAQGLNCWIEAVDVSQLDEIMVVIERQLNDHLSDDRTLAFDWYCQR</sequence>
<reference evidence="1 2" key="1">
    <citation type="submission" date="2016-09" db="EMBL/GenBank/DDBJ databases">
        <title>The complete genome sequences of Rhizobium gallicum, symbiovars gallicum and phaseoli, symbionts associated to common bean (Phaseolus vulgaris).</title>
        <authorList>
            <person name="Bustos P."/>
            <person name="Santamaria R.I."/>
            <person name="Perez-Carrascal O.M."/>
            <person name="Juarez S."/>
            <person name="Lozano L."/>
            <person name="Martinez-Flores I."/>
            <person name="Martinez-Romero E."/>
            <person name="Cevallos M."/>
            <person name="Romero D."/>
            <person name="Davila G."/>
            <person name="Gonzalez V."/>
        </authorList>
    </citation>
    <scope>NUCLEOTIDE SEQUENCE [LARGE SCALE GENOMIC DNA]</scope>
    <source>
        <strain evidence="1 2">IE4872</strain>
        <plasmid evidence="2">prgalie4872d</plasmid>
    </source>
</reference>
<accession>A0A1L5NWC5</accession>
<dbReference type="AlphaFoldDB" id="A0A1L5NWC5"/>
<protein>
    <recommendedName>
        <fullName evidence="3">DUF2218 domain-containing protein</fullName>
    </recommendedName>
</protein>
<gene>
    <name evidence="1" type="ORF">IE4872_PD01650</name>
</gene>
<dbReference type="RefSeq" id="WP_074072368.1">
    <property type="nucleotide sequence ID" value="NZ_CP017105.1"/>
</dbReference>
<proteinExistence type="predicted"/>
<keyword evidence="1" id="KW-0614">Plasmid</keyword>
<evidence type="ECO:0000313" key="2">
    <source>
        <dbReference type="Proteomes" id="UP000184749"/>
    </source>
</evidence>
<evidence type="ECO:0008006" key="3">
    <source>
        <dbReference type="Google" id="ProtNLM"/>
    </source>
</evidence>
<name>A0A1L5NWC5_9HYPH</name>
<dbReference type="Gene3D" id="3.30.310.50">
    <property type="entry name" value="Alpha-D-phosphohexomutase, C-terminal domain"/>
    <property type="match status" value="1"/>
</dbReference>
<organism evidence="1 2">
    <name type="scientific">Rhizobium gallicum</name>
    <dbReference type="NCBI Taxonomy" id="56730"/>
    <lineage>
        <taxon>Bacteria</taxon>
        <taxon>Pseudomonadati</taxon>
        <taxon>Pseudomonadota</taxon>
        <taxon>Alphaproteobacteria</taxon>
        <taxon>Hyphomicrobiales</taxon>
        <taxon>Rhizobiaceae</taxon>
        <taxon>Rhizobium/Agrobacterium group</taxon>
        <taxon>Rhizobium</taxon>
    </lineage>
</organism>
<geneLocation type="plasmid" evidence="2">
    <name>prgalie4872d</name>
</geneLocation>
<dbReference type="Proteomes" id="UP000184749">
    <property type="component" value="Plasmid pRgalIE4872d"/>
</dbReference>